<dbReference type="SUPFAM" id="SSF47090">
    <property type="entry name" value="PGBD-like"/>
    <property type="match status" value="1"/>
</dbReference>
<accession>A0AA37IGU0</accession>
<dbReference type="RefSeq" id="WP_238215973.1">
    <property type="nucleotide sequence ID" value="NZ_BPUS01000018.1"/>
</dbReference>
<keyword evidence="2" id="KW-0472">Membrane</keyword>
<evidence type="ECO:0000259" key="5">
    <source>
        <dbReference type="Pfam" id="PF01471"/>
    </source>
</evidence>
<dbReference type="CDD" id="cd07185">
    <property type="entry name" value="OmpA_C-like"/>
    <property type="match status" value="1"/>
</dbReference>
<feature type="compositionally biased region" description="Pro residues" evidence="3">
    <location>
        <begin position="127"/>
        <end position="137"/>
    </location>
</feature>
<proteinExistence type="predicted"/>
<evidence type="ECO:0000256" key="1">
    <source>
        <dbReference type="ARBA" id="ARBA00004370"/>
    </source>
</evidence>
<feature type="region of interest" description="Disordered" evidence="3">
    <location>
        <begin position="114"/>
        <end position="140"/>
    </location>
</feature>
<dbReference type="InterPro" id="IPR036366">
    <property type="entry name" value="PGBDSf"/>
</dbReference>
<dbReference type="InterPro" id="IPR036737">
    <property type="entry name" value="OmpA-like_sf"/>
</dbReference>
<dbReference type="InterPro" id="IPR006665">
    <property type="entry name" value="OmpA-like"/>
</dbReference>
<feature type="region of interest" description="Disordered" evidence="3">
    <location>
        <begin position="746"/>
        <end position="768"/>
    </location>
</feature>
<dbReference type="InterPro" id="IPR036365">
    <property type="entry name" value="PGBD-like_sf"/>
</dbReference>
<dbReference type="PRINTS" id="PR01021">
    <property type="entry name" value="OMPADOMAIN"/>
</dbReference>
<dbReference type="Gene3D" id="1.10.101.10">
    <property type="entry name" value="PGBD-like superfamily/PGBD"/>
    <property type="match status" value="1"/>
</dbReference>
<protein>
    <submittedName>
        <fullName evidence="6">Uncharacterized protein</fullName>
    </submittedName>
</protein>
<dbReference type="AlphaFoldDB" id="A0AA37IGU0"/>
<name>A0AA37IGU0_9BURK</name>
<feature type="domain" description="OmpA-like" evidence="4">
    <location>
        <begin position="243"/>
        <end position="303"/>
    </location>
</feature>
<sequence length="768" mass="82047">MIDTLELAQVQSIDVTEREALEQHEVPALEGDFLQSLGRRAARVGLSGVLAGDEAAGALKTLREQHRQSAPLPFVCDIATATRLDQMLIEDLQVREVAGKPSRFAYRIDLVEYTPAPPGQHEDPPRPPDPPPAPPPSTVTGSLLVRVIVDGEPSFDFSQTRVRVEGQQDDGAKFGADLDDRDGNEWTRDPMPPGAYVASATTQDSLTNSGSGTVVAGQRAEIEIHLRPGPPVAKSFVVHYWFDRAFIEPCLRSVLRTVADYARAHPDEKMLIVGQTDLSGSPTYNQALSERRARGVYAYLTAGSAAGRARSVAEWNALRAPGAGLPDTRLADSWGVREYQHMLSGLGYYGGGIDEVHGPRTDAAVRNFQSDHGLSVDGGVGDATWQALIEAYLSDDPPMPGDLHLMPNCPGEFIAWLGSGEQNPVDREKPHAWRRNRRTEIAFVRANAMAGKVAPPVTFELPAPGTFGATWCAGGETDPVTVFSRDKPQPDTFLIQPAETGNVDVQVAMSFEDGSPAANIRYVLIAPDGEFMDGEHEVSPDSGRPIAGKTGADGTFVYERTKGVGVYILSIEDAFTVRLKASGAGGGASHTVCARLEAGARLEVVLAPDDGIDPRRKLDATLFGRGAAPLANTAVELVFPDGGTSQATTDADGHLSVVMSDAFATVKMRYQASADANDVIALDYFIDVGAIGDDEGVSRRLRNLGFQAQEDRGAAVAMFQAMQGINPSGEIDDATRSLLSRVHTGEAPLFPPVDDTPGAFPTDAPADP</sequence>
<dbReference type="Gene3D" id="3.30.1330.60">
    <property type="entry name" value="OmpA-like domain"/>
    <property type="match status" value="1"/>
</dbReference>
<gene>
    <name evidence="6" type="ORF">CBA19CS42_30520</name>
</gene>
<evidence type="ECO:0000313" key="6">
    <source>
        <dbReference type="EMBL" id="GJH28942.1"/>
    </source>
</evidence>
<dbReference type="Pfam" id="PF00691">
    <property type="entry name" value="OmpA"/>
    <property type="match status" value="1"/>
</dbReference>
<feature type="domain" description="Peptidoglycan binding-like" evidence="5">
    <location>
        <begin position="336"/>
        <end position="388"/>
    </location>
</feature>
<dbReference type="SUPFAM" id="SSF103088">
    <property type="entry name" value="OmpA-like"/>
    <property type="match status" value="1"/>
</dbReference>
<dbReference type="InterPro" id="IPR002477">
    <property type="entry name" value="Peptidoglycan-bd-like"/>
</dbReference>
<organism evidence="6 7">
    <name type="scientific">Caballeronia novacaledonica</name>
    <dbReference type="NCBI Taxonomy" id="1544861"/>
    <lineage>
        <taxon>Bacteria</taxon>
        <taxon>Pseudomonadati</taxon>
        <taxon>Pseudomonadota</taxon>
        <taxon>Betaproteobacteria</taxon>
        <taxon>Burkholderiales</taxon>
        <taxon>Burkholderiaceae</taxon>
        <taxon>Caballeronia</taxon>
    </lineage>
</organism>
<dbReference type="GO" id="GO:0016020">
    <property type="term" value="C:membrane"/>
    <property type="evidence" value="ECO:0007669"/>
    <property type="project" value="UniProtKB-SubCell"/>
</dbReference>
<dbReference type="EMBL" id="BPUS01000018">
    <property type="protein sequence ID" value="GJH28942.1"/>
    <property type="molecule type" value="Genomic_DNA"/>
</dbReference>
<dbReference type="Pfam" id="PF01471">
    <property type="entry name" value="PG_binding_1"/>
    <property type="match status" value="1"/>
</dbReference>
<evidence type="ECO:0000313" key="7">
    <source>
        <dbReference type="Proteomes" id="UP001055111"/>
    </source>
</evidence>
<dbReference type="Proteomes" id="UP001055111">
    <property type="component" value="Unassembled WGS sequence"/>
</dbReference>
<comment type="subcellular location">
    <subcellularLocation>
        <location evidence="1">Membrane</location>
    </subcellularLocation>
</comment>
<evidence type="ECO:0000256" key="3">
    <source>
        <dbReference type="SAM" id="MobiDB-lite"/>
    </source>
</evidence>
<dbReference type="InterPro" id="IPR006664">
    <property type="entry name" value="OMP_bac"/>
</dbReference>
<evidence type="ECO:0000259" key="4">
    <source>
        <dbReference type="Pfam" id="PF00691"/>
    </source>
</evidence>
<comment type="caution">
    <text evidence="6">The sequence shown here is derived from an EMBL/GenBank/DDBJ whole genome shotgun (WGS) entry which is preliminary data.</text>
</comment>
<evidence type="ECO:0000256" key="2">
    <source>
        <dbReference type="ARBA" id="ARBA00023136"/>
    </source>
</evidence>
<reference evidence="6" key="1">
    <citation type="submission" date="2022-09" db="EMBL/GenBank/DDBJ databases">
        <title>Isolation and characterization of 3-chlorobenzoate degrading bacteria from soils in Shizuoka.</title>
        <authorList>
            <person name="Ifat A."/>
            <person name="Ogawa N."/>
            <person name="Kimbara K."/>
            <person name="Moriuchi R."/>
            <person name="Dohra H."/>
            <person name="Shintani M."/>
        </authorList>
    </citation>
    <scope>NUCLEOTIDE SEQUENCE</scope>
    <source>
        <strain evidence="6">19CS4-2</strain>
    </source>
</reference>